<reference evidence="2" key="1">
    <citation type="journal article" date="2015" name="Nature">
        <title>Complex archaea that bridge the gap between prokaryotes and eukaryotes.</title>
        <authorList>
            <person name="Spang A."/>
            <person name="Saw J.H."/>
            <person name="Jorgensen S.L."/>
            <person name="Zaremba-Niedzwiedzka K."/>
            <person name="Martijn J."/>
            <person name="Lind A.E."/>
            <person name="van Eijk R."/>
            <person name="Schleper C."/>
            <person name="Guy L."/>
            <person name="Ettema T.J."/>
        </authorList>
    </citation>
    <scope>NUCLEOTIDE SEQUENCE</scope>
</reference>
<accession>A0A0F9GPT3</accession>
<proteinExistence type="predicted"/>
<feature type="non-terminal residue" evidence="2">
    <location>
        <position position="73"/>
    </location>
</feature>
<feature type="transmembrane region" description="Helical" evidence="1">
    <location>
        <begin position="23"/>
        <end position="40"/>
    </location>
</feature>
<evidence type="ECO:0000313" key="2">
    <source>
        <dbReference type="EMBL" id="KKM00769.1"/>
    </source>
</evidence>
<sequence length="73" mass="7556">MKRHDEQVTAGAFERLKGLAKTAALWSFVWIALMVVMAAWDTHISLAAEFPGGGGGGGGITLPVGCKAEEAIG</sequence>
<dbReference type="AlphaFoldDB" id="A0A0F9GPT3"/>
<keyword evidence="1" id="KW-0812">Transmembrane</keyword>
<keyword evidence="1" id="KW-0472">Membrane</keyword>
<organism evidence="2">
    <name type="scientific">marine sediment metagenome</name>
    <dbReference type="NCBI Taxonomy" id="412755"/>
    <lineage>
        <taxon>unclassified sequences</taxon>
        <taxon>metagenomes</taxon>
        <taxon>ecological metagenomes</taxon>
    </lineage>
</organism>
<comment type="caution">
    <text evidence="2">The sequence shown here is derived from an EMBL/GenBank/DDBJ whole genome shotgun (WGS) entry which is preliminary data.</text>
</comment>
<keyword evidence="1" id="KW-1133">Transmembrane helix</keyword>
<evidence type="ECO:0000256" key="1">
    <source>
        <dbReference type="SAM" id="Phobius"/>
    </source>
</evidence>
<gene>
    <name evidence="2" type="ORF">LCGC14_1801080</name>
</gene>
<dbReference type="EMBL" id="LAZR01017355">
    <property type="protein sequence ID" value="KKM00769.1"/>
    <property type="molecule type" value="Genomic_DNA"/>
</dbReference>
<name>A0A0F9GPT3_9ZZZZ</name>
<protein>
    <submittedName>
        <fullName evidence="2">Uncharacterized protein</fullName>
    </submittedName>
</protein>